<evidence type="ECO:0000256" key="2">
    <source>
        <dbReference type="ARBA" id="ARBA00022771"/>
    </source>
</evidence>
<evidence type="ECO:0000256" key="1">
    <source>
        <dbReference type="ARBA" id="ARBA00022723"/>
    </source>
</evidence>
<dbReference type="InterPro" id="IPR017907">
    <property type="entry name" value="Znf_RING_CS"/>
</dbReference>
<evidence type="ECO:0000313" key="4">
    <source>
        <dbReference type="EMBL" id="KAK8789089.1"/>
    </source>
</evidence>
<evidence type="ECO:0008006" key="6">
    <source>
        <dbReference type="Google" id="ProtNLM"/>
    </source>
</evidence>
<name>A0AAQ4FP35_AMBAM</name>
<dbReference type="SUPFAM" id="SSF49599">
    <property type="entry name" value="TRAF domain-like"/>
    <property type="match status" value="1"/>
</dbReference>
<dbReference type="Gene3D" id="3.30.40.10">
    <property type="entry name" value="Zinc/RING finger domain, C3HC4 (zinc finger)"/>
    <property type="match status" value="1"/>
</dbReference>
<keyword evidence="2" id="KW-0863">Zinc-finger</keyword>
<evidence type="ECO:0000256" key="3">
    <source>
        <dbReference type="ARBA" id="ARBA00022833"/>
    </source>
</evidence>
<dbReference type="Proteomes" id="UP001321473">
    <property type="component" value="Unassembled WGS sequence"/>
</dbReference>
<keyword evidence="1" id="KW-0479">Metal-binding</keyword>
<dbReference type="GO" id="GO:0008270">
    <property type="term" value="F:zinc ion binding"/>
    <property type="evidence" value="ECO:0007669"/>
    <property type="project" value="UniProtKB-KW"/>
</dbReference>
<reference evidence="4 5" key="1">
    <citation type="journal article" date="2023" name="Arcadia Sci">
        <title>De novo assembly of a long-read Amblyomma americanum tick genome.</title>
        <authorList>
            <person name="Chou S."/>
            <person name="Poskanzer K.E."/>
            <person name="Rollins M."/>
            <person name="Thuy-Boun P.S."/>
        </authorList>
    </citation>
    <scope>NUCLEOTIDE SEQUENCE [LARGE SCALE GENOMIC DNA]</scope>
    <source>
        <strain evidence="4">F_SG_1</strain>
        <tissue evidence="4">Salivary glands</tissue>
    </source>
</reference>
<sequence>MAACAQRWRLRVRGFGKHVDLRSVEFVQKPDYPSVCNWCNVASLDTRALRCRHVVCDRCYEERKEYSGKYRKHVFDCTFDNYATRSEGQKFEPEQKTLADKQVRCLNADSGCHYTGRLGDLDEHLRLSCDVYFKPCSKCGISVPRKGLRSHYIACSGVPGVYVRAADALSRLSAIGDACRNLDQALALASADSRDALQNAVSLVNEQFARIQNHLATSETPWYVKASACKAPALSLD</sequence>
<accession>A0AAQ4FP35</accession>
<dbReference type="EMBL" id="JARKHS020000168">
    <property type="protein sequence ID" value="KAK8789089.1"/>
    <property type="molecule type" value="Genomic_DNA"/>
</dbReference>
<keyword evidence="5" id="KW-1185">Reference proteome</keyword>
<dbReference type="PROSITE" id="PS00518">
    <property type="entry name" value="ZF_RING_1"/>
    <property type="match status" value="1"/>
</dbReference>
<comment type="caution">
    <text evidence="4">The sequence shown here is derived from an EMBL/GenBank/DDBJ whole genome shotgun (WGS) entry which is preliminary data.</text>
</comment>
<protein>
    <recommendedName>
        <fullName evidence="6">Tnf receptor-associated factor</fullName>
    </recommendedName>
</protein>
<evidence type="ECO:0000313" key="5">
    <source>
        <dbReference type="Proteomes" id="UP001321473"/>
    </source>
</evidence>
<proteinExistence type="predicted"/>
<keyword evidence="3" id="KW-0862">Zinc</keyword>
<dbReference type="InterPro" id="IPR013083">
    <property type="entry name" value="Znf_RING/FYVE/PHD"/>
</dbReference>
<dbReference type="AlphaFoldDB" id="A0AAQ4FP35"/>
<gene>
    <name evidence="4" type="ORF">V5799_021135</name>
</gene>
<organism evidence="4 5">
    <name type="scientific">Amblyomma americanum</name>
    <name type="common">Lone star tick</name>
    <dbReference type="NCBI Taxonomy" id="6943"/>
    <lineage>
        <taxon>Eukaryota</taxon>
        <taxon>Metazoa</taxon>
        <taxon>Ecdysozoa</taxon>
        <taxon>Arthropoda</taxon>
        <taxon>Chelicerata</taxon>
        <taxon>Arachnida</taxon>
        <taxon>Acari</taxon>
        <taxon>Parasitiformes</taxon>
        <taxon>Ixodida</taxon>
        <taxon>Ixodoidea</taxon>
        <taxon>Ixodidae</taxon>
        <taxon>Amblyomminae</taxon>
        <taxon>Amblyomma</taxon>
    </lineage>
</organism>